<evidence type="ECO:0000313" key="2">
    <source>
        <dbReference type="EMBL" id="GGD30220.1"/>
    </source>
</evidence>
<feature type="region of interest" description="Disordered" evidence="1">
    <location>
        <begin position="434"/>
        <end position="456"/>
    </location>
</feature>
<evidence type="ECO:0000256" key="1">
    <source>
        <dbReference type="SAM" id="MobiDB-lite"/>
    </source>
</evidence>
<reference evidence="3" key="1">
    <citation type="journal article" date="2019" name="Int. J. Syst. Evol. Microbiol.">
        <title>The Global Catalogue of Microorganisms (GCM) 10K type strain sequencing project: providing services to taxonomists for standard genome sequencing and annotation.</title>
        <authorList>
            <consortium name="The Broad Institute Genomics Platform"/>
            <consortium name="The Broad Institute Genome Sequencing Center for Infectious Disease"/>
            <person name="Wu L."/>
            <person name="Ma J."/>
        </authorList>
    </citation>
    <scope>NUCLEOTIDE SEQUENCE [LARGE SCALE GENOMIC DNA]</scope>
    <source>
        <strain evidence="3">CGMCC 1.12922</strain>
    </source>
</reference>
<comment type="caution">
    <text evidence="2">The sequence shown here is derived from an EMBL/GenBank/DDBJ whole genome shotgun (WGS) entry which is preliminary data.</text>
</comment>
<evidence type="ECO:0000313" key="3">
    <source>
        <dbReference type="Proteomes" id="UP000617355"/>
    </source>
</evidence>
<dbReference type="RefSeq" id="WP_188526816.1">
    <property type="nucleotide sequence ID" value="NZ_BMGI01000002.1"/>
</dbReference>
<dbReference type="EMBL" id="BMGI01000002">
    <property type="protein sequence ID" value="GGD30220.1"/>
    <property type="molecule type" value="Genomic_DNA"/>
</dbReference>
<dbReference type="InterPro" id="IPR027417">
    <property type="entry name" value="P-loop_NTPase"/>
</dbReference>
<dbReference type="Pfam" id="PF03237">
    <property type="entry name" value="Terminase_6N"/>
    <property type="match status" value="1"/>
</dbReference>
<accession>A0ABQ1QLR3</accession>
<gene>
    <name evidence="2" type="ORF">GCM10011358_12830</name>
</gene>
<dbReference type="Proteomes" id="UP000617355">
    <property type="component" value="Unassembled WGS sequence"/>
</dbReference>
<organism evidence="2 3">
    <name type="scientific">Sinisalibacter lacisalsi</name>
    <dbReference type="NCBI Taxonomy" id="1526570"/>
    <lineage>
        <taxon>Bacteria</taxon>
        <taxon>Pseudomonadati</taxon>
        <taxon>Pseudomonadota</taxon>
        <taxon>Alphaproteobacteria</taxon>
        <taxon>Rhodobacterales</taxon>
        <taxon>Roseobacteraceae</taxon>
        <taxon>Sinisalibacter</taxon>
    </lineage>
</organism>
<sequence>MEARIIWQPHSRQAEFLAADEAEVLYGGAVGGGKTDALLVDALCLGHPSGGVQHPKHAAVILRRSKPELQELIVRANALYPAIIPGAIYRKSEYCWFFPSGARVEFNHVRDGQDAQRFKGRQWNYIGFDELTLFAEQVWRVLSTRCRTSAPELALYMRATTNPDGPGQAWVMRYFGIGEDGGAVRREIEVIDKARGVRSRLYRRFIPARLQDNPTLDETGYRKNLLMLPPAERAALLEGRWQPSLPEGAYYAGEMERLSREGRLCAVPYDPGLPVNTFWDLGMNDQTAIWFHQRVGSEDRFIDCYEASGESLEHYAQILLARGYNLGGVHYLPHDAEVRSLHTGKTNRQMLEELLPGLVFDVVPRVSGLLAGINATRLKLGGKVYFDKEKTAFGIEALRNYRKAFDPRQEVFRDRPVRDRHTHFADALRQWGQIDGPAGPLAPGKRRRSRPGAMAV</sequence>
<proteinExistence type="predicted"/>
<protein>
    <recommendedName>
        <fullName evidence="4">Terminase</fullName>
    </recommendedName>
</protein>
<dbReference type="Gene3D" id="3.40.50.300">
    <property type="entry name" value="P-loop containing nucleotide triphosphate hydrolases"/>
    <property type="match status" value="1"/>
</dbReference>
<keyword evidence="3" id="KW-1185">Reference proteome</keyword>
<dbReference type="Gene3D" id="3.30.420.280">
    <property type="match status" value="1"/>
</dbReference>
<name>A0ABQ1QLR3_9RHOB</name>
<evidence type="ECO:0008006" key="4">
    <source>
        <dbReference type="Google" id="ProtNLM"/>
    </source>
</evidence>